<dbReference type="RefSeq" id="WP_015922352.1">
    <property type="nucleotide sequence ID" value="NC_011959.1"/>
</dbReference>
<dbReference type="Proteomes" id="UP000000447">
    <property type="component" value="Chromosome"/>
</dbReference>
<protein>
    <submittedName>
        <fullName evidence="6">Putative branched-chain amino acid binding protein</fullName>
    </submittedName>
</protein>
<evidence type="ECO:0000256" key="3">
    <source>
        <dbReference type="SAM" id="MobiDB-lite"/>
    </source>
</evidence>
<dbReference type="AlphaFoldDB" id="B9L2K1"/>
<feature type="chain" id="PRO_5002888263" evidence="4">
    <location>
        <begin position="25"/>
        <end position="445"/>
    </location>
</feature>
<feature type="compositionally biased region" description="Low complexity" evidence="3">
    <location>
        <begin position="45"/>
        <end position="57"/>
    </location>
</feature>
<keyword evidence="7" id="KW-1185">Reference proteome</keyword>
<name>B9L2K1_THERP</name>
<feature type="region of interest" description="Disordered" evidence="3">
    <location>
        <begin position="29"/>
        <end position="67"/>
    </location>
</feature>
<proteinExistence type="inferred from homology"/>
<evidence type="ECO:0000256" key="2">
    <source>
        <dbReference type="ARBA" id="ARBA00022729"/>
    </source>
</evidence>
<keyword evidence="2 4" id="KW-0732">Signal</keyword>
<dbReference type="InterPro" id="IPR028081">
    <property type="entry name" value="Leu-bd"/>
</dbReference>
<dbReference type="PROSITE" id="PS51257">
    <property type="entry name" value="PROKAR_LIPOPROTEIN"/>
    <property type="match status" value="1"/>
</dbReference>
<evidence type="ECO:0000313" key="6">
    <source>
        <dbReference type="EMBL" id="ACM05690.1"/>
    </source>
</evidence>
<evidence type="ECO:0000259" key="5">
    <source>
        <dbReference type="Pfam" id="PF13458"/>
    </source>
</evidence>
<dbReference type="InterPro" id="IPR028082">
    <property type="entry name" value="Peripla_BP_I"/>
</dbReference>
<dbReference type="Gene3D" id="3.40.50.2300">
    <property type="match status" value="2"/>
</dbReference>
<dbReference type="InterPro" id="IPR006311">
    <property type="entry name" value="TAT_signal"/>
</dbReference>
<comment type="similarity">
    <text evidence="1">Belongs to the leucine-binding protein family.</text>
</comment>
<dbReference type="PANTHER" id="PTHR30483">
    <property type="entry name" value="LEUCINE-SPECIFIC-BINDING PROTEIN"/>
    <property type="match status" value="1"/>
</dbReference>
<evidence type="ECO:0000256" key="1">
    <source>
        <dbReference type="ARBA" id="ARBA00010062"/>
    </source>
</evidence>
<accession>B9L2K1</accession>
<feature type="domain" description="Leucine-binding protein" evidence="5">
    <location>
        <begin position="73"/>
        <end position="404"/>
    </location>
</feature>
<dbReference type="SUPFAM" id="SSF53822">
    <property type="entry name" value="Periplasmic binding protein-like I"/>
    <property type="match status" value="1"/>
</dbReference>
<dbReference type="PROSITE" id="PS51318">
    <property type="entry name" value="TAT"/>
    <property type="match status" value="1"/>
</dbReference>
<feature type="signal peptide" evidence="4">
    <location>
        <begin position="1"/>
        <end position="24"/>
    </location>
</feature>
<sequence length="445" mass="47775">MRSLTRRHVLILAGSAGLSALLVACGGQTTPTPAPQPSPTPPAAQLPTPTAAAVTSPATPPTPTVVTSKPAKTLRIGFAISKSGPYAAGAGITIYPNYILWTKDVNEAGGIKLSDGMYAIELIEYDDQSSPEEAIKAIQRLVNQDKVDLLLPPWGTAMNLAVAPVFHQLGYPQLGVANLSDKSPDLAKQWPGYFSFLGTSSQYSEAIADLLGDLAAQGKIGKKVALIHVDDEFGLELSAAARKKLKDTGFELVYDQGYPLGTTDFQPILTDIKSRQPDAFVACSYPADTLALPQAAMVLDFNPAVFLTAVGTAFPIYLGQFGQNAEGVMGLGGIDPKHSELMDYYKRHKEVTGQEPDRWASPVCYASLQVLRQALERVGKIDRPALTKEIATGSFQTIIGTVKLEGNVYYGNRLLGQWQNGEFLAVWPKDKAPVQPIVPKPGWKK</sequence>
<dbReference type="HOGENOM" id="CLU_027128_4_1_0"/>
<dbReference type="Pfam" id="PF13458">
    <property type="entry name" value="Peripla_BP_6"/>
    <property type="match status" value="1"/>
</dbReference>
<dbReference type="eggNOG" id="COG0683">
    <property type="taxonomic scope" value="Bacteria"/>
</dbReference>
<dbReference type="PANTHER" id="PTHR30483:SF37">
    <property type="entry name" value="ABC TRANSPORTER SUBSTRATE-BINDING PROTEIN"/>
    <property type="match status" value="1"/>
</dbReference>
<evidence type="ECO:0000256" key="4">
    <source>
        <dbReference type="SAM" id="SignalP"/>
    </source>
</evidence>
<evidence type="ECO:0000313" key="7">
    <source>
        <dbReference type="Proteomes" id="UP000000447"/>
    </source>
</evidence>
<feature type="compositionally biased region" description="Pro residues" evidence="3">
    <location>
        <begin position="32"/>
        <end position="44"/>
    </location>
</feature>
<dbReference type="CDD" id="cd06338">
    <property type="entry name" value="PBP1_ABC_ligand_binding-like"/>
    <property type="match status" value="1"/>
</dbReference>
<dbReference type="KEGG" id="tro:trd_1403"/>
<organism evidence="6 7">
    <name type="scientific">Thermomicrobium roseum (strain ATCC 27502 / DSM 5159 / P-2)</name>
    <dbReference type="NCBI Taxonomy" id="309801"/>
    <lineage>
        <taxon>Bacteria</taxon>
        <taxon>Pseudomonadati</taxon>
        <taxon>Thermomicrobiota</taxon>
        <taxon>Thermomicrobia</taxon>
        <taxon>Thermomicrobiales</taxon>
        <taxon>Thermomicrobiaceae</taxon>
        <taxon>Thermomicrobium</taxon>
    </lineage>
</organism>
<gene>
    <name evidence="6" type="ordered locus">trd_1403</name>
</gene>
<reference evidence="6 7" key="1">
    <citation type="journal article" date="2009" name="PLoS ONE">
        <title>Complete genome sequence of the aerobic CO-oxidizing thermophile Thermomicrobium roseum.</title>
        <authorList>
            <person name="Wu D."/>
            <person name="Raymond J."/>
            <person name="Wu M."/>
            <person name="Chatterji S."/>
            <person name="Ren Q."/>
            <person name="Graham J.E."/>
            <person name="Bryant D.A."/>
            <person name="Robb F."/>
            <person name="Colman A."/>
            <person name="Tallon L.J."/>
            <person name="Badger J.H."/>
            <person name="Madupu R."/>
            <person name="Ward N.L."/>
            <person name="Eisen J.A."/>
        </authorList>
    </citation>
    <scope>NUCLEOTIDE SEQUENCE [LARGE SCALE GENOMIC DNA]</scope>
    <source>
        <strain evidence="7">ATCC 27502 / DSM 5159 / P-2</strain>
    </source>
</reference>
<dbReference type="InterPro" id="IPR051010">
    <property type="entry name" value="BCAA_transport"/>
</dbReference>
<dbReference type="STRING" id="309801.trd_1403"/>
<dbReference type="EMBL" id="CP001275">
    <property type="protein sequence ID" value="ACM05690.1"/>
    <property type="molecule type" value="Genomic_DNA"/>
</dbReference>
<dbReference type="OrthoDB" id="9783240at2"/>